<proteinExistence type="predicted"/>
<dbReference type="PIRSF" id="PIRSF000294">
    <property type="entry name" value="Cytochrome-c_peroxidase"/>
    <property type="match status" value="1"/>
</dbReference>
<evidence type="ECO:0000256" key="4">
    <source>
        <dbReference type="ARBA" id="ARBA00022729"/>
    </source>
</evidence>
<accession>A0ABS4JVP6</accession>
<comment type="subcellular location">
    <subcellularLocation>
        <location evidence="1">Periplasm</location>
    </subcellularLocation>
</comment>
<keyword evidence="5" id="KW-0574">Periplasm</keyword>
<evidence type="ECO:0000313" key="12">
    <source>
        <dbReference type="Proteomes" id="UP001519289"/>
    </source>
</evidence>
<keyword evidence="6 11" id="KW-0560">Oxidoreductase</keyword>
<evidence type="ECO:0000256" key="3">
    <source>
        <dbReference type="ARBA" id="ARBA00022723"/>
    </source>
</evidence>
<dbReference type="EMBL" id="JAGGLG010000020">
    <property type="protein sequence ID" value="MBP2018976.1"/>
    <property type="molecule type" value="Genomic_DNA"/>
</dbReference>
<dbReference type="Gene3D" id="1.10.760.10">
    <property type="entry name" value="Cytochrome c-like domain"/>
    <property type="match status" value="2"/>
</dbReference>
<dbReference type="PANTHER" id="PTHR30600">
    <property type="entry name" value="CYTOCHROME C PEROXIDASE-RELATED"/>
    <property type="match status" value="1"/>
</dbReference>
<dbReference type="InterPro" id="IPR009056">
    <property type="entry name" value="Cyt_c-like_dom"/>
</dbReference>
<keyword evidence="4 9" id="KW-0732">Signal</keyword>
<keyword evidence="11" id="KW-0575">Peroxidase</keyword>
<dbReference type="InterPro" id="IPR026259">
    <property type="entry name" value="MauG/Cytc_peroxidase"/>
</dbReference>
<comment type="caution">
    <text evidence="11">The sequence shown here is derived from an EMBL/GenBank/DDBJ whole genome shotgun (WGS) entry which is preliminary data.</text>
</comment>
<keyword evidence="7 8" id="KW-0408">Iron</keyword>
<evidence type="ECO:0000259" key="10">
    <source>
        <dbReference type="PROSITE" id="PS51007"/>
    </source>
</evidence>
<evidence type="ECO:0000256" key="7">
    <source>
        <dbReference type="ARBA" id="ARBA00023004"/>
    </source>
</evidence>
<evidence type="ECO:0000256" key="5">
    <source>
        <dbReference type="ARBA" id="ARBA00022764"/>
    </source>
</evidence>
<dbReference type="Pfam" id="PF00034">
    <property type="entry name" value="Cytochrom_C"/>
    <property type="match status" value="1"/>
</dbReference>
<dbReference type="InterPro" id="IPR036909">
    <property type="entry name" value="Cyt_c-like_dom_sf"/>
</dbReference>
<dbReference type="GO" id="GO:0004130">
    <property type="term" value="F:cytochrome-c peroxidase activity"/>
    <property type="evidence" value="ECO:0007669"/>
    <property type="project" value="UniProtKB-EC"/>
</dbReference>
<feature type="domain" description="Cytochrome c" evidence="10">
    <location>
        <begin position="215"/>
        <end position="322"/>
    </location>
</feature>
<organism evidence="11 12">
    <name type="scientific">Symbiobacterium terraclitae</name>
    <dbReference type="NCBI Taxonomy" id="557451"/>
    <lineage>
        <taxon>Bacteria</taxon>
        <taxon>Bacillati</taxon>
        <taxon>Bacillota</taxon>
        <taxon>Clostridia</taxon>
        <taxon>Eubacteriales</taxon>
        <taxon>Symbiobacteriaceae</taxon>
        <taxon>Symbiobacterium</taxon>
    </lineage>
</organism>
<dbReference type="PANTHER" id="PTHR30600:SF7">
    <property type="entry name" value="CYTOCHROME C PEROXIDASE-RELATED"/>
    <property type="match status" value="1"/>
</dbReference>
<evidence type="ECO:0000313" key="11">
    <source>
        <dbReference type="EMBL" id="MBP2018976.1"/>
    </source>
</evidence>
<evidence type="ECO:0000256" key="1">
    <source>
        <dbReference type="ARBA" id="ARBA00004418"/>
    </source>
</evidence>
<evidence type="ECO:0000256" key="8">
    <source>
        <dbReference type="PROSITE-ProRule" id="PRU00433"/>
    </source>
</evidence>
<protein>
    <submittedName>
        <fullName evidence="11">Cytochrome c peroxidase</fullName>
        <ecNumber evidence="11">1.11.1.5</ecNumber>
    </submittedName>
</protein>
<keyword evidence="12" id="KW-1185">Reference proteome</keyword>
<feature type="domain" description="Cytochrome c" evidence="10">
    <location>
        <begin position="61"/>
        <end position="172"/>
    </location>
</feature>
<keyword evidence="2 8" id="KW-0349">Heme</keyword>
<feature type="chain" id="PRO_5046936963" evidence="9">
    <location>
        <begin position="26"/>
        <end position="336"/>
    </location>
</feature>
<name>A0ABS4JVP6_9FIRM</name>
<sequence>MSRRWHTLALAGALTLVLVVGCSSATSNTSKSSGKLTEVRSGNFATIVAAPENPDNPTTPEKVELGKMLFFDPRLSGSGAISCASCHNLALGGTDRLQFSRGHDFQETGRNAPTVLNAAFFQNQFWDGRAQGLEEQAGGPIQAPGEMNMPADKAVERIKSIQGYHEYFKKAFPNEEDPITFENITKAIAAFERTLITPNDALDRYLRGDKNALSPQAIRGMETFDSIGCTSCHAGPALSSGAMMKFDYGTDLGKASWTGNPQDEKFFRVQTLRNVSLTGPYFHDGSAETLEEAVTTMARVQLGVTLTDQQRDDIVAFLKSLVGEMPDISVPVLPPN</sequence>
<evidence type="ECO:0000256" key="6">
    <source>
        <dbReference type="ARBA" id="ARBA00023002"/>
    </source>
</evidence>
<dbReference type="SUPFAM" id="SSF46626">
    <property type="entry name" value="Cytochrome c"/>
    <property type="match status" value="2"/>
</dbReference>
<dbReference type="PROSITE" id="PS51007">
    <property type="entry name" value="CYTC"/>
    <property type="match status" value="2"/>
</dbReference>
<evidence type="ECO:0000256" key="2">
    <source>
        <dbReference type="ARBA" id="ARBA00022617"/>
    </source>
</evidence>
<dbReference type="PROSITE" id="PS51257">
    <property type="entry name" value="PROKAR_LIPOPROTEIN"/>
    <property type="match status" value="1"/>
</dbReference>
<reference evidence="11 12" key="1">
    <citation type="submission" date="2021-03" db="EMBL/GenBank/DDBJ databases">
        <title>Genomic Encyclopedia of Type Strains, Phase IV (KMG-IV): sequencing the most valuable type-strain genomes for metagenomic binning, comparative biology and taxonomic classification.</title>
        <authorList>
            <person name="Goeker M."/>
        </authorList>
    </citation>
    <scope>NUCLEOTIDE SEQUENCE [LARGE SCALE GENOMIC DNA]</scope>
    <source>
        <strain evidence="11 12">DSM 27138</strain>
    </source>
</reference>
<dbReference type="InterPro" id="IPR051395">
    <property type="entry name" value="Cytochrome_c_Peroxidase/MauG"/>
</dbReference>
<dbReference type="InterPro" id="IPR004852">
    <property type="entry name" value="Di-haem_cyt_c_peroxidsae"/>
</dbReference>
<dbReference type="Pfam" id="PF03150">
    <property type="entry name" value="CCP_MauG"/>
    <property type="match status" value="1"/>
</dbReference>
<dbReference type="RefSeq" id="WP_245302665.1">
    <property type="nucleotide sequence ID" value="NZ_JAGGLG010000020.1"/>
</dbReference>
<gene>
    <name evidence="11" type="ORF">J2Z79_002392</name>
</gene>
<evidence type="ECO:0000256" key="9">
    <source>
        <dbReference type="SAM" id="SignalP"/>
    </source>
</evidence>
<feature type="signal peptide" evidence="9">
    <location>
        <begin position="1"/>
        <end position="25"/>
    </location>
</feature>
<dbReference type="EC" id="1.11.1.5" evidence="11"/>
<keyword evidence="3 8" id="KW-0479">Metal-binding</keyword>
<dbReference type="Proteomes" id="UP001519289">
    <property type="component" value="Unassembled WGS sequence"/>
</dbReference>